<dbReference type="EMBL" id="JAGTJR010000004">
    <property type="protein sequence ID" value="KAH7061322.1"/>
    <property type="molecule type" value="Genomic_DNA"/>
</dbReference>
<feature type="region of interest" description="Disordered" evidence="1">
    <location>
        <begin position="338"/>
        <end position="358"/>
    </location>
</feature>
<sequence length="378" mass="40880">MTFKRRTSRGRLPLQGSGRGDMQTMLSGRVGDPCMGRWCSTEGLASSRKLCCLHGRLLHHTERRGCRWVRGSCFYVVECAMHLGRRALMRWGAVCGAKGGSSLEQACRLTDGSGARRGAQMAARGKGADDTAIRVSLSRQRCGERCPPRPAPRGDMASSTCRGQQGHQSWPAAHDRAGVRTAADVMGAEQRHPSRRSDVRGAQGDTRAARAPRRWRAPREASIVRSLKGQLVVVAELVRPERALVEACVRERVGPSAHASALSSPTAPRAVREKAHALLLPSSPPSVYPSSVGRQHGQRTRSAGASTMTEPLSVIASCAPPPWTSAWLSRYAHHDLQNAVRKASQSRPNTPPARRPAMQRPEAECVSCLETAAIEACS</sequence>
<feature type="compositionally biased region" description="Polar residues" evidence="1">
    <location>
        <begin position="157"/>
        <end position="168"/>
    </location>
</feature>
<evidence type="ECO:0000256" key="1">
    <source>
        <dbReference type="SAM" id="MobiDB-lite"/>
    </source>
</evidence>
<gene>
    <name evidence="2" type="ORF">B0J12DRAFT_290185</name>
</gene>
<reference evidence="2 3" key="1">
    <citation type="journal article" date="2021" name="Nat. Commun.">
        <title>Genetic determinants of endophytism in the Arabidopsis root mycobiome.</title>
        <authorList>
            <person name="Mesny F."/>
            <person name="Miyauchi S."/>
            <person name="Thiergart T."/>
            <person name="Pickel B."/>
            <person name="Atanasova L."/>
            <person name="Karlsson M."/>
            <person name="Huettel B."/>
            <person name="Barry K.W."/>
            <person name="Haridas S."/>
            <person name="Chen C."/>
            <person name="Bauer D."/>
            <person name="Andreopoulos W."/>
            <person name="Pangilinan J."/>
            <person name="LaButti K."/>
            <person name="Riley R."/>
            <person name="Lipzen A."/>
            <person name="Clum A."/>
            <person name="Drula E."/>
            <person name="Henrissat B."/>
            <person name="Kohler A."/>
            <person name="Grigoriev I.V."/>
            <person name="Martin F.M."/>
            <person name="Hacquard S."/>
        </authorList>
    </citation>
    <scope>NUCLEOTIDE SEQUENCE [LARGE SCALE GENOMIC DNA]</scope>
    <source>
        <strain evidence="2 3">MPI-SDFR-AT-0080</strain>
    </source>
</reference>
<accession>A0ABQ8GNH6</accession>
<feature type="region of interest" description="Disordered" evidence="1">
    <location>
        <begin position="142"/>
        <end position="214"/>
    </location>
</feature>
<evidence type="ECO:0000313" key="3">
    <source>
        <dbReference type="Proteomes" id="UP000774617"/>
    </source>
</evidence>
<organism evidence="2 3">
    <name type="scientific">Macrophomina phaseolina</name>
    <dbReference type="NCBI Taxonomy" id="35725"/>
    <lineage>
        <taxon>Eukaryota</taxon>
        <taxon>Fungi</taxon>
        <taxon>Dikarya</taxon>
        <taxon>Ascomycota</taxon>
        <taxon>Pezizomycotina</taxon>
        <taxon>Dothideomycetes</taxon>
        <taxon>Dothideomycetes incertae sedis</taxon>
        <taxon>Botryosphaeriales</taxon>
        <taxon>Botryosphaeriaceae</taxon>
        <taxon>Macrophomina</taxon>
    </lineage>
</organism>
<feature type="compositionally biased region" description="Basic and acidic residues" evidence="1">
    <location>
        <begin position="189"/>
        <end position="199"/>
    </location>
</feature>
<comment type="caution">
    <text evidence="2">The sequence shown here is derived from an EMBL/GenBank/DDBJ whole genome shotgun (WGS) entry which is preliminary data.</text>
</comment>
<dbReference type="Proteomes" id="UP000774617">
    <property type="component" value="Unassembled WGS sequence"/>
</dbReference>
<feature type="region of interest" description="Disordered" evidence="1">
    <location>
        <begin position="1"/>
        <end position="22"/>
    </location>
</feature>
<protein>
    <submittedName>
        <fullName evidence="2">Uncharacterized protein</fullName>
    </submittedName>
</protein>
<name>A0ABQ8GNH6_9PEZI</name>
<feature type="region of interest" description="Disordered" evidence="1">
    <location>
        <begin position="280"/>
        <end position="308"/>
    </location>
</feature>
<proteinExistence type="predicted"/>
<keyword evidence="3" id="KW-1185">Reference proteome</keyword>
<evidence type="ECO:0000313" key="2">
    <source>
        <dbReference type="EMBL" id="KAH7061322.1"/>
    </source>
</evidence>